<keyword evidence="2" id="KW-0479">Metal-binding</keyword>
<dbReference type="InterPro" id="IPR000985">
    <property type="entry name" value="Lectin_LegA_CS"/>
</dbReference>
<dbReference type="CDD" id="cd06899">
    <property type="entry name" value="lectin_legume_LecRK_Arcelin_ConA"/>
    <property type="match status" value="1"/>
</dbReference>
<accession>A0AAN9FJJ6</accession>
<dbReference type="InterPro" id="IPR050258">
    <property type="entry name" value="Leguminous_Lectin"/>
</dbReference>
<dbReference type="Proteomes" id="UP001372338">
    <property type="component" value="Unassembled WGS sequence"/>
</dbReference>
<dbReference type="Pfam" id="PF00139">
    <property type="entry name" value="Lectin_legB"/>
    <property type="match status" value="1"/>
</dbReference>
<sequence>MLLNNAHSSDTTSFTYAGFSQHQDKLIFQGDARINSIYDLELTPDPATKNSVGRVLYEDEIQLWEKSTHGISISDFETTITFNLTSNDNKPADGFAFFIAPPDSTIPKDSYGGYLGLFDPRTALDPSKNQVVAVELDTFINSWDPNYIHIGIDLNSIVSARTIPWERQDKAKGEVRINYNGHAKFLTVESDYFDGKSYAVAFSVDLTTRLPEKVRVGLSAATGGDIQVHTIHAWDFKSKLIRDDFKSKLIKDEDMYISSVV</sequence>
<comment type="caution">
    <text evidence="7">The sequence shown here is derived from an EMBL/GenBank/DDBJ whole genome shotgun (WGS) entry which is preliminary data.</text>
</comment>
<name>A0AAN9FJJ6_CROPI</name>
<proteinExistence type="inferred from homology"/>
<dbReference type="AlphaFoldDB" id="A0AAN9FJJ6"/>
<evidence type="ECO:0000256" key="5">
    <source>
        <dbReference type="ARBA" id="ARBA00023211"/>
    </source>
</evidence>
<keyword evidence="9" id="KW-1185">Reference proteome</keyword>
<gene>
    <name evidence="7" type="ORF">RIF29_18235</name>
    <name evidence="8" type="ORF">RIF29_18236</name>
</gene>
<feature type="domain" description="Legume lectin" evidence="6">
    <location>
        <begin position="12"/>
        <end position="243"/>
    </location>
</feature>
<dbReference type="EMBL" id="JAYWIO010000003">
    <property type="protein sequence ID" value="KAK7277085.1"/>
    <property type="molecule type" value="Genomic_DNA"/>
</dbReference>
<dbReference type="GO" id="GO:0030246">
    <property type="term" value="F:carbohydrate binding"/>
    <property type="evidence" value="ECO:0007669"/>
    <property type="project" value="UniProtKB-KW"/>
</dbReference>
<dbReference type="InterPro" id="IPR001220">
    <property type="entry name" value="Legume_lectin_dom"/>
</dbReference>
<evidence type="ECO:0000256" key="2">
    <source>
        <dbReference type="ARBA" id="ARBA00022723"/>
    </source>
</evidence>
<evidence type="ECO:0000313" key="7">
    <source>
        <dbReference type="EMBL" id="KAK7277085.1"/>
    </source>
</evidence>
<dbReference type="EMBL" id="JAYWIO010000003">
    <property type="protein sequence ID" value="KAK7277086.1"/>
    <property type="molecule type" value="Genomic_DNA"/>
</dbReference>
<dbReference type="PANTHER" id="PTHR32401:SF47">
    <property type="entry name" value="LEGUME LECTIN DOMAIN-CONTAINING PROTEIN"/>
    <property type="match status" value="1"/>
</dbReference>
<dbReference type="PANTHER" id="PTHR32401">
    <property type="entry name" value="CONCANAVALIN A-LIKE LECTIN FAMILY PROTEIN"/>
    <property type="match status" value="1"/>
</dbReference>
<evidence type="ECO:0000313" key="9">
    <source>
        <dbReference type="Proteomes" id="UP001372338"/>
    </source>
</evidence>
<evidence type="ECO:0000256" key="3">
    <source>
        <dbReference type="ARBA" id="ARBA00022734"/>
    </source>
</evidence>
<dbReference type="PIRSF" id="PIRSF002690">
    <property type="entry name" value="L-type_lectin_plant"/>
    <property type="match status" value="1"/>
</dbReference>
<dbReference type="InterPro" id="IPR016363">
    <property type="entry name" value="L-lectin"/>
</dbReference>
<protein>
    <recommendedName>
        <fullName evidence="6">Legume lectin domain-containing protein</fullName>
    </recommendedName>
</protein>
<dbReference type="InterPro" id="IPR019825">
    <property type="entry name" value="Lectin_legB_Mn/Ca_BS"/>
</dbReference>
<dbReference type="PROSITE" id="PS00307">
    <property type="entry name" value="LECTIN_LEGUME_BETA"/>
    <property type="match status" value="1"/>
</dbReference>
<keyword evidence="3" id="KW-0430">Lectin</keyword>
<dbReference type="SUPFAM" id="SSF49899">
    <property type="entry name" value="Concanavalin A-like lectins/glucanases"/>
    <property type="match status" value="1"/>
</dbReference>
<evidence type="ECO:0000256" key="4">
    <source>
        <dbReference type="ARBA" id="ARBA00022837"/>
    </source>
</evidence>
<dbReference type="GO" id="GO:0046872">
    <property type="term" value="F:metal ion binding"/>
    <property type="evidence" value="ECO:0007669"/>
    <property type="project" value="UniProtKB-KW"/>
</dbReference>
<dbReference type="PROSITE" id="PS00308">
    <property type="entry name" value="LECTIN_LEGUME_ALPHA"/>
    <property type="match status" value="1"/>
</dbReference>
<evidence type="ECO:0000259" key="6">
    <source>
        <dbReference type="Pfam" id="PF00139"/>
    </source>
</evidence>
<dbReference type="InterPro" id="IPR013320">
    <property type="entry name" value="ConA-like_dom_sf"/>
</dbReference>
<keyword evidence="5" id="KW-0464">Manganese</keyword>
<keyword evidence="4" id="KW-0106">Calcium</keyword>
<comment type="similarity">
    <text evidence="1">Belongs to the leguminous lectin family.</text>
</comment>
<organism evidence="7 9">
    <name type="scientific">Crotalaria pallida</name>
    <name type="common">Smooth rattlebox</name>
    <name type="synonym">Crotalaria striata</name>
    <dbReference type="NCBI Taxonomy" id="3830"/>
    <lineage>
        <taxon>Eukaryota</taxon>
        <taxon>Viridiplantae</taxon>
        <taxon>Streptophyta</taxon>
        <taxon>Embryophyta</taxon>
        <taxon>Tracheophyta</taxon>
        <taxon>Spermatophyta</taxon>
        <taxon>Magnoliopsida</taxon>
        <taxon>eudicotyledons</taxon>
        <taxon>Gunneridae</taxon>
        <taxon>Pentapetalae</taxon>
        <taxon>rosids</taxon>
        <taxon>fabids</taxon>
        <taxon>Fabales</taxon>
        <taxon>Fabaceae</taxon>
        <taxon>Papilionoideae</taxon>
        <taxon>50 kb inversion clade</taxon>
        <taxon>genistoids sensu lato</taxon>
        <taxon>core genistoids</taxon>
        <taxon>Crotalarieae</taxon>
        <taxon>Crotalaria</taxon>
    </lineage>
</organism>
<evidence type="ECO:0000313" key="8">
    <source>
        <dbReference type="EMBL" id="KAK7277086.1"/>
    </source>
</evidence>
<reference evidence="7 9" key="1">
    <citation type="submission" date="2024-01" db="EMBL/GenBank/DDBJ databases">
        <title>The genomes of 5 underutilized Papilionoideae crops provide insights into root nodulation and disease resistanc.</title>
        <authorList>
            <person name="Yuan L."/>
        </authorList>
    </citation>
    <scope>NUCLEOTIDE SEQUENCE [LARGE SCALE GENOMIC DNA]</scope>
    <source>
        <strain evidence="7">ZHUSHIDOU_FW_LH</strain>
        <tissue evidence="7">Leaf</tissue>
    </source>
</reference>
<evidence type="ECO:0000256" key="1">
    <source>
        <dbReference type="ARBA" id="ARBA00007606"/>
    </source>
</evidence>
<dbReference type="Gene3D" id="2.60.120.200">
    <property type="match status" value="1"/>
</dbReference>